<evidence type="ECO:0000256" key="1">
    <source>
        <dbReference type="SAM" id="MobiDB-lite"/>
    </source>
</evidence>
<sequence>SIHYSRYSLRLRWPQRGHYGRQSSRDPRSSTAVEQRLAARAHWVVRVFYKTRPNDVRCLLAARYVAQAVASDQSDVALDRNCSIALQHQTAPRPSNVPLRRAVPFSGQVPRAMSNAPLPRRTSAIENARFTCHRSQALIPHAEPSAGVRNSARHRRAGPNGMLQHSASPASPGLDHERAEDSRRATRRTARGEHASSPRRQPSSFPNNALRRRRGELTSD</sequence>
<comment type="caution">
    <text evidence="2">The sequence shown here is derived from an EMBL/GenBank/DDBJ whole genome shotgun (WGS) entry which is preliminary data.</text>
</comment>
<proteinExistence type="predicted"/>
<reference evidence="2" key="1">
    <citation type="submission" date="2021-11" db="EMBL/GenBank/DDBJ databases">
        <authorList>
            <consortium name="Genoscope - CEA"/>
            <person name="William W."/>
        </authorList>
    </citation>
    <scope>NUCLEOTIDE SEQUENCE</scope>
</reference>
<organism evidence="2 3">
    <name type="scientific">Pelagomonas calceolata</name>
    <dbReference type="NCBI Taxonomy" id="35677"/>
    <lineage>
        <taxon>Eukaryota</taxon>
        <taxon>Sar</taxon>
        <taxon>Stramenopiles</taxon>
        <taxon>Ochrophyta</taxon>
        <taxon>Pelagophyceae</taxon>
        <taxon>Pelagomonadales</taxon>
        <taxon>Pelagomonadaceae</taxon>
        <taxon>Pelagomonas</taxon>
    </lineage>
</organism>
<evidence type="ECO:0000313" key="3">
    <source>
        <dbReference type="Proteomes" id="UP000789595"/>
    </source>
</evidence>
<gene>
    <name evidence="2" type="ORF">PECAL_6P04940</name>
</gene>
<keyword evidence="3" id="KW-1185">Reference proteome</keyword>
<feature type="non-terminal residue" evidence="2">
    <location>
        <position position="1"/>
    </location>
</feature>
<feature type="compositionally biased region" description="Polar residues" evidence="1">
    <location>
        <begin position="198"/>
        <end position="207"/>
    </location>
</feature>
<dbReference type="EMBL" id="CAKKNE010000006">
    <property type="protein sequence ID" value="CAH0378896.1"/>
    <property type="molecule type" value="Genomic_DNA"/>
</dbReference>
<protein>
    <submittedName>
        <fullName evidence="2">Uncharacterized protein</fullName>
    </submittedName>
</protein>
<feature type="compositionally biased region" description="Basic and acidic residues" evidence="1">
    <location>
        <begin position="174"/>
        <end position="196"/>
    </location>
</feature>
<accession>A0A8J2T0X0</accession>
<name>A0A8J2T0X0_9STRA</name>
<feature type="region of interest" description="Disordered" evidence="1">
    <location>
        <begin position="136"/>
        <end position="220"/>
    </location>
</feature>
<dbReference type="Proteomes" id="UP000789595">
    <property type="component" value="Unassembled WGS sequence"/>
</dbReference>
<evidence type="ECO:0000313" key="2">
    <source>
        <dbReference type="EMBL" id="CAH0378896.1"/>
    </source>
</evidence>
<dbReference type="AlphaFoldDB" id="A0A8J2T0X0"/>